<protein>
    <recommendedName>
        <fullName evidence="2">Pyrrolo-quinoline quinone repeat domain-containing protein</fullName>
    </recommendedName>
</protein>
<dbReference type="InterPro" id="IPR015943">
    <property type="entry name" value="WD40/YVTN_repeat-like_dom_sf"/>
</dbReference>
<dbReference type="SMART" id="SM00564">
    <property type="entry name" value="PQQ"/>
    <property type="match status" value="2"/>
</dbReference>
<dbReference type="EMBL" id="CP019343">
    <property type="protein sequence ID" value="ARN72706.1"/>
    <property type="molecule type" value="Genomic_DNA"/>
</dbReference>
<evidence type="ECO:0000313" key="3">
    <source>
        <dbReference type="EMBL" id="ARN72706.1"/>
    </source>
</evidence>
<keyword evidence="1" id="KW-0472">Membrane</keyword>
<name>A0A1X9N4M9_9GAMM</name>
<sequence>MIIPLFKSTIWNVISLVLIASLGYATYHFFLYEKPHNPKVFGPPAKTQWKPVGARSVAQHSYDIIPEPVTWSAIHVGVRNSDGVWGVAAPMFELDWVAEPAYFVGNGPLLDNEGNLYFSANFYHGERVLLVSLDAKTGERRWVIPGGDDISRSSAAFILNDPDNPGQQIIYQIGYDRLMAVRPDGSIVWSKATGLMLDDEQRKRRDTTKFHSFNYHPATDSLVSITQAGALLAYSRKTGELIAPVGQVPGAPAISGKGTKIPGFILDRVDPLMDQAFGKTDEGNSLFSSAVNYIYGGGGVVTNFFSIDPDSSIIYMAATAADAEDGTVDGRSELGAIYSINLVDDGEGGLEFKVLNRNIFKGGTGSTPALSGDGRRLYVSDNEGHVIALDSELRELWRVNVGEPLVGSITVATDNNELYAVTAKDVIQLIDNGDHGTRGWTGELNGFDGYANVDVQSNALTATVTANGVVVMIGGGKSLVGRTLMLHMGMGLLDRKTGKLRYFAEGREDSLAMSVVAADGSLYVAHSPLRRAVGKAIYPDLTPEVTGGIARFKPIRLDLMARDAICAATDRVINASSLVLTTERLAIETDILQIKHLLGQADNAIKQAVNDGDMTAEVAGKLTDLLQQSQPSLAAADLSQAVPGLSQACGMFN</sequence>
<dbReference type="AlphaFoldDB" id="A0A1X9N4M9"/>
<dbReference type="Proteomes" id="UP000193450">
    <property type="component" value="Chromosome"/>
</dbReference>
<proteinExistence type="predicted"/>
<dbReference type="KEGG" id="osg:BST96_00390"/>
<reference evidence="3 4" key="1">
    <citation type="submission" date="2016-11" db="EMBL/GenBank/DDBJ databases">
        <title>Trade-off between light-utilization and light-protection in marine flavobacteria.</title>
        <authorList>
            <person name="Kumagai Y."/>
        </authorList>
    </citation>
    <scope>NUCLEOTIDE SEQUENCE [LARGE SCALE GENOMIC DNA]</scope>
    <source>
        <strain evidence="3 4">NBRC 107125</strain>
    </source>
</reference>
<dbReference type="PANTHER" id="PTHR34512:SF30">
    <property type="entry name" value="OUTER MEMBRANE PROTEIN ASSEMBLY FACTOR BAMB"/>
    <property type="match status" value="1"/>
</dbReference>
<dbReference type="InterPro" id="IPR011047">
    <property type="entry name" value="Quinoprotein_ADH-like_sf"/>
</dbReference>
<evidence type="ECO:0000256" key="1">
    <source>
        <dbReference type="SAM" id="Phobius"/>
    </source>
</evidence>
<evidence type="ECO:0000313" key="4">
    <source>
        <dbReference type="Proteomes" id="UP000193450"/>
    </source>
</evidence>
<evidence type="ECO:0000259" key="2">
    <source>
        <dbReference type="Pfam" id="PF13360"/>
    </source>
</evidence>
<dbReference type="RefSeq" id="WP_085756792.1">
    <property type="nucleotide sequence ID" value="NZ_CP019343.1"/>
</dbReference>
<organism evidence="3 4">
    <name type="scientific">Oceanicoccus sagamiensis</name>
    <dbReference type="NCBI Taxonomy" id="716816"/>
    <lineage>
        <taxon>Bacteria</taxon>
        <taxon>Pseudomonadati</taxon>
        <taxon>Pseudomonadota</taxon>
        <taxon>Gammaproteobacteria</taxon>
        <taxon>Cellvibrionales</taxon>
        <taxon>Spongiibacteraceae</taxon>
        <taxon>Oceanicoccus</taxon>
    </lineage>
</organism>
<dbReference type="Pfam" id="PF13360">
    <property type="entry name" value="PQQ_2"/>
    <property type="match status" value="1"/>
</dbReference>
<dbReference type="STRING" id="716816.BST96_00390"/>
<feature type="transmembrane region" description="Helical" evidence="1">
    <location>
        <begin position="9"/>
        <end position="30"/>
    </location>
</feature>
<keyword evidence="1" id="KW-1133">Transmembrane helix</keyword>
<keyword evidence="1" id="KW-0812">Transmembrane</keyword>
<dbReference type="InterPro" id="IPR002372">
    <property type="entry name" value="PQQ_rpt_dom"/>
</dbReference>
<keyword evidence="4" id="KW-1185">Reference proteome</keyword>
<feature type="domain" description="Pyrrolo-quinoline quinone repeat" evidence="2">
    <location>
        <begin position="320"/>
        <end position="479"/>
    </location>
</feature>
<gene>
    <name evidence="3" type="ORF">BST96_00390</name>
</gene>
<accession>A0A1X9N4M9</accession>
<dbReference type="InterPro" id="IPR018391">
    <property type="entry name" value="PQQ_b-propeller_rpt"/>
</dbReference>
<dbReference type="PANTHER" id="PTHR34512">
    <property type="entry name" value="CELL SURFACE PROTEIN"/>
    <property type="match status" value="1"/>
</dbReference>
<dbReference type="SUPFAM" id="SSF50998">
    <property type="entry name" value="Quinoprotein alcohol dehydrogenase-like"/>
    <property type="match status" value="1"/>
</dbReference>
<dbReference type="Gene3D" id="2.130.10.10">
    <property type="entry name" value="YVTN repeat-like/Quinoprotein amine dehydrogenase"/>
    <property type="match status" value="2"/>
</dbReference>
<dbReference type="OrthoDB" id="6189277at2"/>